<dbReference type="Proteomes" id="UP000548476">
    <property type="component" value="Unassembled WGS sequence"/>
</dbReference>
<dbReference type="AlphaFoldDB" id="A0A841FS54"/>
<sequence>MCWWSCFRRLHSAAHDPAAVRPLADAIAYVEGRVFKKDIEDRYNLSGYRSRNPFDAKFVGNIGAIALDWACSQLADLVSAQPDAAGSELLMQLTRLKNDTGFADAAEDRPGRFRILRGRAETAAWLRDILLHRLDVEDLDDSIHRLVTSPEALALLTDDPDGEIVLQAMELRRRKSGLGELRAVIDDATSSETLIQPALQRESWIFGGQYVGISEHRRLVSGDELDIPLLRPDDTLCVVELKLAQVPVVKRHRGSWVANRHVGDAVSQAVNYLCGLDEARDRVLAQYGIDSRRANAVVLVGHPAAQPDATEAEVDETLRLYNSHHARVEVRTYKHLLDDAENALKLGVA</sequence>
<evidence type="ECO:0000259" key="1">
    <source>
        <dbReference type="Pfam" id="PF14082"/>
    </source>
</evidence>
<reference evidence="2 3" key="1">
    <citation type="submission" date="2020-08" db="EMBL/GenBank/DDBJ databases">
        <title>Genomic Encyclopedia of Type Strains, Phase IV (KMG-IV): sequencing the most valuable type-strain genomes for metagenomic binning, comparative biology and taxonomic classification.</title>
        <authorList>
            <person name="Goeker M."/>
        </authorList>
    </citation>
    <scope>NUCLEOTIDE SEQUENCE [LARGE SCALE GENOMIC DNA]</scope>
    <source>
        <strain evidence="2 3">YIM 65646</strain>
    </source>
</reference>
<evidence type="ECO:0000313" key="3">
    <source>
        <dbReference type="Proteomes" id="UP000548476"/>
    </source>
</evidence>
<feature type="domain" description="Shedu protein SduA C-terminal" evidence="1">
    <location>
        <begin position="190"/>
        <end position="337"/>
    </location>
</feature>
<proteinExistence type="predicted"/>
<comment type="caution">
    <text evidence="2">The sequence shown here is derived from an EMBL/GenBank/DDBJ whole genome shotgun (WGS) entry which is preliminary data.</text>
</comment>
<name>A0A841FS54_9ACTN</name>
<protein>
    <recommendedName>
        <fullName evidence="1">Shedu protein SduA C-terminal domain-containing protein</fullName>
    </recommendedName>
</protein>
<organism evidence="2 3">
    <name type="scientific">Phytomonospora endophytica</name>
    <dbReference type="NCBI Taxonomy" id="714109"/>
    <lineage>
        <taxon>Bacteria</taxon>
        <taxon>Bacillati</taxon>
        <taxon>Actinomycetota</taxon>
        <taxon>Actinomycetes</taxon>
        <taxon>Micromonosporales</taxon>
        <taxon>Micromonosporaceae</taxon>
        <taxon>Phytomonospora</taxon>
    </lineage>
</organism>
<dbReference type="EMBL" id="JACHGT010000009">
    <property type="protein sequence ID" value="MBB6036382.1"/>
    <property type="molecule type" value="Genomic_DNA"/>
</dbReference>
<dbReference type="Pfam" id="PF14082">
    <property type="entry name" value="SduA_C"/>
    <property type="match status" value="1"/>
</dbReference>
<keyword evidence="3" id="KW-1185">Reference proteome</keyword>
<gene>
    <name evidence="2" type="ORF">HNR73_004253</name>
</gene>
<dbReference type="InterPro" id="IPR025359">
    <property type="entry name" value="SduA_C"/>
</dbReference>
<accession>A0A841FS54</accession>
<dbReference type="RefSeq" id="WP_184789238.1">
    <property type="nucleotide sequence ID" value="NZ_BONT01000028.1"/>
</dbReference>
<evidence type="ECO:0000313" key="2">
    <source>
        <dbReference type="EMBL" id="MBB6036382.1"/>
    </source>
</evidence>